<comment type="caution">
    <text evidence="1">The sequence shown here is derived from an EMBL/GenBank/DDBJ whole genome shotgun (WGS) entry which is preliminary data.</text>
</comment>
<evidence type="ECO:0008006" key="3">
    <source>
        <dbReference type="Google" id="ProtNLM"/>
    </source>
</evidence>
<gene>
    <name evidence="1" type="ORF">Q8A49_30100</name>
</gene>
<accession>A0ABU7L0A5</accession>
<protein>
    <recommendedName>
        <fullName evidence="3">Helix-turn-helix domain-containing protein</fullName>
    </recommendedName>
</protein>
<sequence length="64" mass="7026">MTHDDDIEVTAAEAAVQVGVARATIDTWVHRGHLEPIPGTGRPAKFWLADVFATEVACQARRRN</sequence>
<evidence type="ECO:0000313" key="2">
    <source>
        <dbReference type="Proteomes" id="UP001348641"/>
    </source>
</evidence>
<reference evidence="1 2" key="1">
    <citation type="submission" date="2023-07" db="EMBL/GenBank/DDBJ databases">
        <authorList>
            <person name="Girao M."/>
            <person name="Carvalho M.F."/>
        </authorList>
    </citation>
    <scope>NUCLEOTIDE SEQUENCE [LARGE SCALE GENOMIC DNA]</scope>
    <source>
        <strain evidence="1 2">66/93</strain>
    </source>
</reference>
<evidence type="ECO:0000313" key="1">
    <source>
        <dbReference type="EMBL" id="MEE2054757.1"/>
    </source>
</evidence>
<dbReference type="EMBL" id="JAUUCC010000128">
    <property type="protein sequence ID" value="MEE2054757.1"/>
    <property type="molecule type" value="Genomic_DNA"/>
</dbReference>
<organism evidence="1 2">
    <name type="scientific">Nocardiopsis tropica</name>
    <dbReference type="NCBI Taxonomy" id="109330"/>
    <lineage>
        <taxon>Bacteria</taxon>
        <taxon>Bacillati</taxon>
        <taxon>Actinomycetota</taxon>
        <taxon>Actinomycetes</taxon>
        <taxon>Streptosporangiales</taxon>
        <taxon>Nocardiopsidaceae</taxon>
        <taxon>Nocardiopsis</taxon>
    </lineage>
</organism>
<dbReference type="RefSeq" id="WP_330161576.1">
    <property type="nucleotide sequence ID" value="NZ_BAAAJA010000064.1"/>
</dbReference>
<name>A0ABU7L0A5_9ACTN</name>
<dbReference type="Proteomes" id="UP001348641">
    <property type="component" value="Unassembled WGS sequence"/>
</dbReference>
<proteinExistence type="predicted"/>